<dbReference type="InterPro" id="IPR008775">
    <property type="entry name" value="Phytyl_CoA_dOase-like"/>
</dbReference>
<dbReference type="AlphaFoldDB" id="A0A0W0RIL6"/>
<dbReference type="PANTHER" id="PTHR20883:SF49">
    <property type="entry name" value="PHYTANOYL-COA DIOXYGENASE"/>
    <property type="match status" value="1"/>
</dbReference>
<evidence type="ECO:0000313" key="1">
    <source>
        <dbReference type="EMBL" id="KTC70902.1"/>
    </source>
</evidence>
<dbReference type="OrthoDB" id="9814777at2"/>
<dbReference type="RefSeq" id="WP_058460087.1">
    <property type="nucleotide sequence ID" value="NZ_CAAAIY010000005.1"/>
</dbReference>
<gene>
    <name evidence="1" type="ORF">Lboz_2479</name>
</gene>
<dbReference type="PATRIC" id="fig|447.4.peg.2634"/>
<proteinExistence type="predicted"/>
<dbReference type="Proteomes" id="UP000054695">
    <property type="component" value="Unassembled WGS sequence"/>
</dbReference>
<dbReference type="SUPFAM" id="SSF51197">
    <property type="entry name" value="Clavaminate synthase-like"/>
    <property type="match status" value="1"/>
</dbReference>
<keyword evidence="1" id="KW-0560">Oxidoreductase</keyword>
<name>A0A0W0RIL6_LEGBO</name>
<dbReference type="GO" id="GO:0016706">
    <property type="term" value="F:2-oxoglutarate-dependent dioxygenase activity"/>
    <property type="evidence" value="ECO:0007669"/>
    <property type="project" value="UniProtKB-ARBA"/>
</dbReference>
<accession>A0A0W0RIL6</accession>
<dbReference type="GO" id="GO:0005506">
    <property type="term" value="F:iron ion binding"/>
    <property type="evidence" value="ECO:0007669"/>
    <property type="project" value="UniProtKB-ARBA"/>
</dbReference>
<comment type="caution">
    <text evidence="1">The sequence shown here is derived from an EMBL/GenBank/DDBJ whole genome shotgun (WGS) entry which is preliminary data.</text>
</comment>
<dbReference type="PANTHER" id="PTHR20883">
    <property type="entry name" value="PHYTANOYL-COA DIOXYGENASE DOMAIN CONTAINING 1"/>
    <property type="match status" value="1"/>
</dbReference>
<dbReference type="EMBL" id="LNXU01000032">
    <property type="protein sequence ID" value="KTC70902.1"/>
    <property type="molecule type" value="Genomic_DNA"/>
</dbReference>
<dbReference type="Gene3D" id="2.60.120.620">
    <property type="entry name" value="q2cbj1_9rhob like domain"/>
    <property type="match status" value="1"/>
</dbReference>
<keyword evidence="2" id="KW-1185">Reference proteome</keyword>
<dbReference type="Pfam" id="PF05721">
    <property type="entry name" value="PhyH"/>
    <property type="match status" value="1"/>
</dbReference>
<protein>
    <submittedName>
        <fullName evidence="1">Phytanoyl-CoA dioxygenase</fullName>
    </submittedName>
</protein>
<sequence length="282" mass="32088">MKNYSLSEQIIQRVEAAVTQAQIDAYKKDGAVCIHQILSPIEIELLRTGIELNLSSPSPSVKIASKNDDPGQFIEDFCTWQTNPHYQQFIFESPVSLIAGKLMESKKTRLYHDHLLVKEPGTRQRTPWHQDQPYYNIEGIQNCSLWIPVDPVPRASTLEFIAGSHLGPWLMPRSFMDNQAKWFPEGSLADLPDIDSKREDYPIIGWEITPGDVVCFHMLTLHSASGVRCNQRRRVFSVRFLGDDITHAPRKWVTSPDFPGLSEQLPKGAPMDHPLFPVIWEG</sequence>
<keyword evidence="1" id="KW-0223">Dioxygenase</keyword>
<evidence type="ECO:0000313" key="2">
    <source>
        <dbReference type="Proteomes" id="UP000054695"/>
    </source>
</evidence>
<dbReference type="STRING" id="447.Lboz_2479"/>
<reference evidence="1 2" key="1">
    <citation type="submission" date="2015-11" db="EMBL/GenBank/DDBJ databases">
        <title>Genomic analysis of 38 Legionella species identifies large and diverse effector repertoires.</title>
        <authorList>
            <person name="Burstein D."/>
            <person name="Amaro F."/>
            <person name="Zusman T."/>
            <person name="Lifshitz Z."/>
            <person name="Cohen O."/>
            <person name="Gilbert J.A."/>
            <person name="Pupko T."/>
            <person name="Shuman H.A."/>
            <person name="Segal G."/>
        </authorList>
    </citation>
    <scope>NUCLEOTIDE SEQUENCE [LARGE SCALE GENOMIC DNA]</scope>
    <source>
        <strain evidence="1 2">WIGA</strain>
    </source>
</reference>
<organism evidence="1 2">
    <name type="scientific">Legionella bozemanae</name>
    <name type="common">Fluoribacter bozemanae</name>
    <dbReference type="NCBI Taxonomy" id="447"/>
    <lineage>
        <taxon>Bacteria</taxon>
        <taxon>Pseudomonadati</taxon>
        <taxon>Pseudomonadota</taxon>
        <taxon>Gammaproteobacteria</taxon>
        <taxon>Legionellales</taxon>
        <taxon>Legionellaceae</taxon>
        <taxon>Legionella</taxon>
    </lineage>
</organism>